<feature type="transmembrane region" description="Helical" evidence="7">
    <location>
        <begin position="136"/>
        <end position="159"/>
    </location>
</feature>
<dbReference type="Gene3D" id="1.10.3720.10">
    <property type="entry name" value="MetI-like"/>
    <property type="match status" value="1"/>
</dbReference>
<dbReference type="Pfam" id="PF00528">
    <property type="entry name" value="BPD_transp_1"/>
    <property type="match status" value="1"/>
</dbReference>
<evidence type="ECO:0000256" key="3">
    <source>
        <dbReference type="ARBA" id="ARBA00022475"/>
    </source>
</evidence>
<evidence type="ECO:0000256" key="7">
    <source>
        <dbReference type="RuleBase" id="RU363032"/>
    </source>
</evidence>
<feature type="domain" description="ABC transmembrane type-1" evidence="8">
    <location>
        <begin position="73"/>
        <end position="254"/>
    </location>
</feature>
<accession>A0A3N6N8T0</accession>
<evidence type="ECO:0000256" key="6">
    <source>
        <dbReference type="ARBA" id="ARBA00023136"/>
    </source>
</evidence>
<proteinExistence type="inferred from homology"/>
<dbReference type="Proteomes" id="UP000282323">
    <property type="component" value="Unassembled WGS sequence"/>
</dbReference>
<dbReference type="PROSITE" id="PS50928">
    <property type="entry name" value="ABC_TM1"/>
    <property type="match status" value="1"/>
</dbReference>
<keyword evidence="10" id="KW-1185">Reference proteome</keyword>
<reference evidence="9 10" key="1">
    <citation type="submission" date="2018-10" db="EMBL/GenBank/DDBJ databases">
        <title>Natrarchaeobius chitinivorans gen. nov., sp. nov., and Natrarchaeobius haloalkaliphilus sp. nov., alkaliphilic, chitin-utilizing haloarchaea from hypersaline alkaline lakes.</title>
        <authorList>
            <person name="Sorokin D.Y."/>
            <person name="Elcheninov A.G."/>
            <person name="Kostrikina N.A."/>
            <person name="Bale N.J."/>
            <person name="Sinninghe Damste J.S."/>
            <person name="Khijniak T.V."/>
            <person name="Kublanov I.V."/>
            <person name="Toshchakov S.V."/>
        </authorList>
    </citation>
    <scope>NUCLEOTIDE SEQUENCE [LARGE SCALE GENOMIC DNA]</scope>
    <source>
        <strain evidence="9 10">AArcht4T</strain>
    </source>
</reference>
<dbReference type="CDD" id="cd06261">
    <property type="entry name" value="TM_PBP2"/>
    <property type="match status" value="1"/>
</dbReference>
<feature type="transmembrane region" description="Helical" evidence="7">
    <location>
        <begin position="209"/>
        <end position="229"/>
    </location>
</feature>
<keyword evidence="4 7" id="KW-0812">Transmembrane</keyword>
<dbReference type="PANTHER" id="PTHR30151">
    <property type="entry name" value="ALKANE SULFONATE ABC TRANSPORTER-RELATED, MEMBRANE SUBUNIT"/>
    <property type="match status" value="1"/>
</dbReference>
<keyword evidence="3" id="KW-1003">Cell membrane</keyword>
<dbReference type="InterPro" id="IPR035906">
    <property type="entry name" value="MetI-like_sf"/>
</dbReference>
<keyword evidence="5 7" id="KW-1133">Transmembrane helix</keyword>
<feature type="transmembrane region" description="Helical" evidence="7">
    <location>
        <begin position="80"/>
        <end position="100"/>
    </location>
</feature>
<feature type="transmembrane region" description="Helical" evidence="7">
    <location>
        <begin position="106"/>
        <end position="129"/>
    </location>
</feature>
<dbReference type="PANTHER" id="PTHR30151:SF0">
    <property type="entry name" value="ABC TRANSPORTER PERMEASE PROTEIN MJ0413-RELATED"/>
    <property type="match status" value="1"/>
</dbReference>
<dbReference type="AlphaFoldDB" id="A0A3N6N8T0"/>
<dbReference type="GO" id="GO:0005886">
    <property type="term" value="C:plasma membrane"/>
    <property type="evidence" value="ECO:0007669"/>
    <property type="project" value="UniProtKB-SubCell"/>
</dbReference>
<dbReference type="SUPFAM" id="SSF161098">
    <property type="entry name" value="MetI-like"/>
    <property type="match status" value="1"/>
</dbReference>
<evidence type="ECO:0000313" key="9">
    <source>
        <dbReference type="EMBL" id="RQG94892.1"/>
    </source>
</evidence>
<feature type="transmembrane region" description="Helical" evidence="7">
    <location>
        <begin position="235"/>
        <end position="254"/>
    </location>
</feature>
<sequence>MIVMYGYLGKRVNVGYDSRLYQPTLYTLIAFLGLWQLLSLFFSPRDLPGLVHLAEITYSVVSGADQFSFVEHAWITTQRILVSFVFIMVIGTVLGITMGVSKYKEFLTVPVMIFLTFPAVVWAFILVMWFGALTTYFVVVTVTVLAVTPYVAVNIWKGAESIDDDLLEMAHSFDLSTTAIWRHIFVPALMPFLYSSGRLAFALAWKLSLVAEIFGSSVGIGFVVHYYFGAVRADMIIAWSIPMMLAMFGIERALKIVEKRSFAWRPEVDDVHSEVKTA</sequence>
<comment type="caution">
    <text evidence="9">The sequence shown here is derived from an EMBL/GenBank/DDBJ whole genome shotgun (WGS) entry which is preliminary data.</text>
</comment>
<organism evidence="9 10">
    <name type="scientific">Natrarchaeobius chitinivorans</name>
    <dbReference type="NCBI Taxonomy" id="1679083"/>
    <lineage>
        <taxon>Archaea</taxon>
        <taxon>Methanobacteriati</taxon>
        <taxon>Methanobacteriota</taxon>
        <taxon>Stenosarchaea group</taxon>
        <taxon>Halobacteria</taxon>
        <taxon>Halobacteriales</taxon>
        <taxon>Natrialbaceae</taxon>
        <taxon>Natrarchaeobius</taxon>
    </lineage>
</organism>
<feature type="transmembrane region" description="Helical" evidence="7">
    <location>
        <begin position="20"/>
        <end position="42"/>
    </location>
</feature>
<keyword evidence="6 7" id="KW-0472">Membrane</keyword>
<evidence type="ECO:0000313" key="10">
    <source>
        <dbReference type="Proteomes" id="UP000282323"/>
    </source>
</evidence>
<feature type="transmembrane region" description="Helical" evidence="7">
    <location>
        <begin position="179"/>
        <end position="197"/>
    </location>
</feature>
<evidence type="ECO:0000256" key="1">
    <source>
        <dbReference type="ARBA" id="ARBA00004651"/>
    </source>
</evidence>
<evidence type="ECO:0000256" key="5">
    <source>
        <dbReference type="ARBA" id="ARBA00022989"/>
    </source>
</evidence>
<protein>
    <submittedName>
        <fullName evidence="9">ABC transporter permease subunit</fullName>
    </submittedName>
</protein>
<evidence type="ECO:0000256" key="4">
    <source>
        <dbReference type="ARBA" id="ARBA00022692"/>
    </source>
</evidence>
<evidence type="ECO:0000259" key="8">
    <source>
        <dbReference type="PROSITE" id="PS50928"/>
    </source>
</evidence>
<keyword evidence="2 7" id="KW-0813">Transport</keyword>
<evidence type="ECO:0000256" key="2">
    <source>
        <dbReference type="ARBA" id="ARBA00022448"/>
    </source>
</evidence>
<gene>
    <name evidence="9" type="ORF">EA473_10360</name>
</gene>
<dbReference type="EMBL" id="REGA01000007">
    <property type="protein sequence ID" value="RQG94892.1"/>
    <property type="molecule type" value="Genomic_DNA"/>
</dbReference>
<comment type="similarity">
    <text evidence="7">Belongs to the binding-protein-dependent transport system permease family.</text>
</comment>
<dbReference type="InterPro" id="IPR000515">
    <property type="entry name" value="MetI-like"/>
</dbReference>
<dbReference type="GO" id="GO:0055085">
    <property type="term" value="P:transmembrane transport"/>
    <property type="evidence" value="ECO:0007669"/>
    <property type="project" value="InterPro"/>
</dbReference>
<comment type="subcellular location">
    <subcellularLocation>
        <location evidence="1 7">Cell membrane</location>
        <topology evidence="1 7">Multi-pass membrane protein</topology>
    </subcellularLocation>
</comment>
<name>A0A3N6N8T0_NATCH</name>